<organism evidence="1 2">
    <name type="scientific">Bodo saltans</name>
    <name type="common">Flagellated protozoan</name>
    <dbReference type="NCBI Taxonomy" id="75058"/>
    <lineage>
        <taxon>Eukaryota</taxon>
        <taxon>Discoba</taxon>
        <taxon>Euglenozoa</taxon>
        <taxon>Kinetoplastea</taxon>
        <taxon>Metakinetoplastina</taxon>
        <taxon>Eubodonida</taxon>
        <taxon>Bodonidae</taxon>
        <taxon>Bodo</taxon>
    </lineage>
</organism>
<reference evidence="2" key="1">
    <citation type="submission" date="2015-09" db="EMBL/GenBank/DDBJ databases">
        <authorList>
            <consortium name="Pathogen Informatics"/>
        </authorList>
    </citation>
    <scope>NUCLEOTIDE SEQUENCE [LARGE SCALE GENOMIC DNA]</scope>
    <source>
        <strain evidence="2">Lake Konstanz</strain>
    </source>
</reference>
<proteinExistence type="predicted"/>
<feature type="non-terminal residue" evidence="1">
    <location>
        <position position="1"/>
    </location>
</feature>
<dbReference type="VEuPathDB" id="TriTrypDB:BSAL_49970"/>
<evidence type="ECO:0000313" key="2">
    <source>
        <dbReference type="Proteomes" id="UP000051952"/>
    </source>
</evidence>
<dbReference type="EMBL" id="CYKH01000031">
    <property type="protein sequence ID" value="CUE62400.1"/>
    <property type="molecule type" value="Genomic_DNA"/>
</dbReference>
<keyword evidence="2" id="KW-1185">Reference proteome</keyword>
<accession>A0A0S4IKB8</accession>
<feature type="non-terminal residue" evidence="1">
    <location>
        <position position="1246"/>
    </location>
</feature>
<protein>
    <submittedName>
        <fullName evidence="1">Uncharacterized protein</fullName>
    </submittedName>
</protein>
<sequence length="1246" mass="123789">SAWVNGTGHASFVTNAVTAGAPQATALAVVAASPDPLLSLLANGELVVVNDTSLLESVFATPRWASHVLGFAAANVAFDGQSAATGLVVTSEANESVTLRHVACDEQLVQLLTGTAPSTLTASHCYLDEDSNIFTLNVSGGVSPSIAAAANGVPFFTTSSPTSAELVFNASALMSSLIAAHFIASGAALPALAPISCANAVMRPVTGVFCSPGSGGAFTTLALGLAAQAATLWSGSSASSATSGQHAAWSAVEGEQPGTLILLNSSGFLRAFGGELGLSGASGCGQITVDANGTLLSVSCGGGKSASLSTTLCDSTIAPLVQAAVNGANGTTANATKCLLDRVAVIPLRVVVAADAVGSLSVSATTTGSDGAVHESTTHAPLVANGSILTGAYITAQRSVFPVAAAVIGGDNTTAIDCSLAVAQDVPASTYCGSGVPSTVGGRNVSAYWTFVNVSGQNEGGVVVTSVDQASGAVAASSASAARGSFRLAVLPGFNGLVVNQTWFWATFGSAFTGLAPWENAAIANGALTLVANGGADHLSFTSSRCDPCLTAALNGTLSGNGGGALCPACFSGVDNRTGHSFTSRFTISTLASKLTVLFNFGATSLSVALASLPGDARVYDWHTLSLLTLSSNGRASTLVPEVCVAPIYANTTMCWSADSGSHVTTLVFTADGRTYGGKVLSGGAGGPVVLANVSVDEPLFPVDPNTRDVANSTTFVRELYAVLPDALQSAVSAGANVEVHLAESGDALTVSVLAPGTPMNVTLSASQCDACAAAILGGAFTEGPSPAPCEYCWLSTTNTVLQQTLTVGSALQAVLGLLSPSGELENHTATDAEVPLGSADAFPVVANETTIGAFLTAATLGPATAAAFFTAGRIRGSRGACELPTRVWSVSWCASRDGYFASAWVNGTGYASFVTNAVTAGAPQATALAVVAASPDPLLSLLANGELVVVNDTSLLESVFATPRWASHVLGFAAANVAFDGQSAATGLVVTSEANESVTLRHVACDEQLVQLLTGTAPSTLTASHCYLDEDSNIFTLNVSGGVSPSIAAAANGVPFFTTSSPTSAELVFNASALMSSLIAAHFIASGAALPALAPISCANAVMRPVTGVFCSPGSGGAFTTLALGLAAQAATLWSGSSASSATSGQHAAWSAVEGEQPGTLILLNSSGFLRAFGGELGLSGASGCGQITVDANGTLLSVSCGGGKSASLSTTLCDSTISPLVQAAVDGANGTTANATKCLLDRVA</sequence>
<gene>
    <name evidence="1" type="ORF">BSAL_49970</name>
</gene>
<evidence type="ECO:0000313" key="1">
    <source>
        <dbReference type="EMBL" id="CUE62400.1"/>
    </source>
</evidence>
<dbReference type="Proteomes" id="UP000051952">
    <property type="component" value="Unassembled WGS sequence"/>
</dbReference>
<dbReference type="AlphaFoldDB" id="A0A0S4IKB8"/>
<name>A0A0S4IKB8_BODSA</name>